<dbReference type="Proteomes" id="UP000191257">
    <property type="component" value="Chromosome"/>
</dbReference>
<keyword evidence="3" id="KW-1185">Reference proteome</keyword>
<dbReference type="Gene3D" id="3.20.20.100">
    <property type="entry name" value="NADP-dependent oxidoreductase domain"/>
    <property type="match status" value="1"/>
</dbReference>
<feature type="domain" description="NADP-dependent oxidoreductase" evidence="1">
    <location>
        <begin position="16"/>
        <end position="264"/>
    </location>
</feature>
<dbReference type="CDD" id="cd19138">
    <property type="entry name" value="AKR_YeaE"/>
    <property type="match status" value="1"/>
</dbReference>
<dbReference type="InterPro" id="IPR036812">
    <property type="entry name" value="NAD(P)_OxRdtase_dom_sf"/>
</dbReference>
<dbReference type="PRINTS" id="PR00069">
    <property type="entry name" value="ALDKETRDTASE"/>
</dbReference>
<accession>A0A1V0GRI0</accession>
<dbReference type="RefSeq" id="WP_080621125.1">
    <property type="nucleotide sequence ID" value="NZ_CAWMZI010000001.1"/>
</dbReference>
<dbReference type="PANTHER" id="PTHR43638">
    <property type="entry name" value="OXIDOREDUCTASE, ALDO/KETO REDUCTASE FAMILY PROTEIN"/>
    <property type="match status" value="1"/>
</dbReference>
<proteinExistence type="predicted"/>
<dbReference type="Pfam" id="PF00248">
    <property type="entry name" value="Aldo_ket_red"/>
    <property type="match status" value="1"/>
</dbReference>
<dbReference type="KEGG" id="pye:A6J80_08445"/>
<evidence type="ECO:0000313" key="3">
    <source>
        <dbReference type="Proteomes" id="UP000191257"/>
    </source>
</evidence>
<reference evidence="2" key="1">
    <citation type="submission" date="2017-12" db="EMBL/GenBank/DDBJ databases">
        <title>FDA dAtabase for Regulatory Grade micrObial Sequences (FDA-ARGOS): Supporting development and validation of Infectious Disease Dx tests.</title>
        <authorList>
            <person name="Campos J."/>
            <person name="Goldberg B."/>
            <person name="Tallon L."/>
            <person name="Sadzewicz L."/>
            <person name="Sengamalay N."/>
            <person name="Ott S."/>
            <person name="Godinez A."/>
            <person name="Nagaraj S."/>
            <person name="Vyas G."/>
            <person name="Aluvathingal J."/>
            <person name="Nadendla S."/>
            <person name="Geyer C."/>
            <person name="Nandy P."/>
            <person name="Hobson J."/>
            <person name="Sichtig H."/>
        </authorList>
    </citation>
    <scope>NUCLEOTIDE SEQUENCE</scope>
    <source>
        <strain evidence="2">FDAARGOS_252</strain>
    </source>
</reference>
<dbReference type="InterPro" id="IPR023210">
    <property type="entry name" value="NADP_OxRdtase_dom"/>
</dbReference>
<dbReference type="PANTHER" id="PTHR43638:SF3">
    <property type="entry name" value="ALDEHYDE REDUCTASE"/>
    <property type="match status" value="1"/>
</dbReference>
<dbReference type="STRING" id="147645.A6J80_08445"/>
<dbReference type="SUPFAM" id="SSF51430">
    <property type="entry name" value="NAD(P)-linked oxidoreductase"/>
    <property type="match status" value="1"/>
</dbReference>
<dbReference type="EMBL" id="CP020442">
    <property type="protein sequence ID" value="ARC36408.1"/>
    <property type="molecule type" value="Genomic_DNA"/>
</dbReference>
<gene>
    <name evidence="2" type="ORF">A6J80_08445</name>
</gene>
<evidence type="ECO:0000313" key="2">
    <source>
        <dbReference type="EMBL" id="ARC36408.1"/>
    </source>
</evidence>
<organism evidence="2 3">
    <name type="scientific">Paracoccus yeei</name>
    <dbReference type="NCBI Taxonomy" id="147645"/>
    <lineage>
        <taxon>Bacteria</taxon>
        <taxon>Pseudomonadati</taxon>
        <taxon>Pseudomonadota</taxon>
        <taxon>Alphaproteobacteria</taxon>
        <taxon>Rhodobacterales</taxon>
        <taxon>Paracoccaceae</taxon>
        <taxon>Paracoccus</taxon>
    </lineage>
</organism>
<sequence length="277" mass="30048">MIPRTNLPDGETVPVLGQGTWMLAGNRARRAEEVAALRRGLDLGMALIDTAEMYGEGAAETLVAEAIAGRRDEVFLVSKACPWNASARALPLACAASLRRLGTDRIDLYLLHWRGDVPLAETVEAMERLRDAGHIRHWGVSNFALTDMQELLAAGGWRCAANQVLYNLGRRGPEWDLLPWLAARSIPAMAYSPIEQGRLAAHPELRRIGATLGLSAAQLALAWVLNRPGLVAIPKAARTAHVAQNLRATELGLTPAIMAELDALFPAPRAPRPLEMI</sequence>
<name>A0A1V0GRI0_9RHOB</name>
<dbReference type="GO" id="GO:0016491">
    <property type="term" value="F:oxidoreductase activity"/>
    <property type="evidence" value="ECO:0007669"/>
    <property type="project" value="InterPro"/>
</dbReference>
<dbReference type="AlphaFoldDB" id="A0A1V0GRI0"/>
<dbReference type="eggNOG" id="COG0656">
    <property type="taxonomic scope" value="Bacteria"/>
</dbReference>
<protein>
    <submittedName>
        <fullName evidence="2">Aldo/keto reductase</fullName>
    </submittedName>
</protein>
<dbReference type="InterPro" id="IPR020471">
    <property type="entry name" value="AKR"/>
</dbReference>
<evidence type="ECO:0000259" key="1">
    <source>
        <dbReference type="Pfam" id="PF00248"/>
    </source>
</evidence>